<dbReference type="KEGG" id="tsy:THSYN_23510"/>
<evidence type="ECO:0000313" key="3">
    <source>
        <dbReference type="Proteomes" id="UP000232638"/>
    </source>
</evidence>
<dbReference type="Gene3D" id="3.10.620.30">
    <property type="match status" value="1"/>
</dbReference>
<dbReference type="PANTHER" id="PTHR33490:SF6">
    <property type="entry name" value="SLL1049 PROTEIN"/>
    <property type="match status" value="1"/>
</dbReference>
<protein>
    <submittedName>
        <fullName evidence="2">Transglutaminase</fullName>
    </submittedName>
</protein>
<proteinExistence type="predicted"/>
<name>A0A2K8UET7_9GAMM</name>
<keyword evidence="3" id="KW-1185">Reference proteome</keyword>
<dbReference type="SUPFAM" id="SSF54001">
    <property type="entry name" value="Cysteine proteinases"/>
    <property type="match status" value="1"/>
</dbReference>
<dbReference type="RefSeq" id="WP_100921303.1">
    <property type="nucleotide sequence ID" value="NZ_CP020370.1"/>
</dbReference>
<gene>
    <name evidence="2" type="ORF">THSYN_23510</name>
</gene>
<dbReference type="InterPro" id="IPR013589">
    <property type="entry name" value="Bac_transglu_N"/>
</dbReference>
<dbReference type="InterPro" id="IPR038765">
    <property type="entry name" value="Papain-like_cys_pep_sf"/>
</dbReference>
<dbReference type="Pfam" id="PF01841">
    <property type="entry name" value="Transglut_core"/>
    <property type="match status" value="1"/>
</dbReference>
<dbReference type="Proteomes" id="UP000232638">
    <property type="component" value="Chromosome"/>
</dbReference>
<feature type="domain" description="Transglutaminase-like" evidence="1">
    <location>
        <begin position="175"/>
        <end position="250"/>
    </location>
</feature>
<dbReference type="Pfam" id="PF08379">
    <property type="entry name" value="Bact_transglu_N"/>
    <property type="match status" value="1"/>
</dbReference>
<accession>A0A2K8UET7</accession>
<dbReference type="InterPro" id="IPR002931">
    <property type="entry name" value="Transglutaminase-like"/>
</dbReference>
<evidence type="ECO:0000313" key="2">
    <source>
        <dbReference type="EMBL" id="AUB83621.1"/>
    </source>
</evidence>
<dbReference type="AlphaFoldDB" id="A0A2K8UET7"/>
<dbReference type="SMART" id="SM00460">
    <property type="entry name" value="TGc"/>
    <property type="match status" value="1"/>
</dbReference>
<evidence type="ECO:0000259" key="1">
    <source>
        <dbReference type="SMART" id="SM00460"/>
    </source>
</evidence>
<dbReference type="PANTHER" id="PTHR33490">
    <property type="entry name" value="BLR5614 PROTEIN-RELATED"/>
    <property type="match status" value="1"/>
</dbReference>
<reference evidence="2 3" key="1">
    <citation type="submission" date="2017-03" db="EMBL/GenBank/DDBJ databases">
        <title>Complete genome sequence of Candidatus 'Thiodictyon syntrophicum' sp. nov. strain Cad16T, a photolithoautotroph purple sulfur bacterium isolated from an alpine meromictic lake.</title>
        <authorList>
            <person name="Luedin S.M."/>
            <person name="Pothier J.F."/>
            <person name="Danza F."/>
            <person name="Storelli N."/>
            <person name="Wittwer M."/>
            <person name="Tonolla M."/>
        </authorList>
    </citation>
    <scope>NUCLEOTIDE SEQUENCE [LARGE SCALE GENOMIC DNA]</scope>
    <source>
        <strain evidence="2 3">Cad16T</strain>
    </source>
</reference>
<sequence length="301" mass="33344">MRYRIERDCRILYPTPVREHHCQVRLAPWEDGNQALTRLDLTVSPATLPVARYDGFGNLTHHFGVLSAHRALEFTLSAEVETRLSNPFDFEVLSPARERVWLTDSLHQAPRLWDFVYHQGCLTPKLPEKIAGRPTPEWQEGVAVLKQIQEALAWVHSVAEFDPLETQSASALPDLFSAARGTAADLSHLLIALLRGWALPARFVSGYQDAAWFEPDDEAPAGTAARPQALHNWVETLVPGAGWRGFDPAFGLLADDTYIRVAVGRDAHDVSPLRHTSKGAGDSPEVTETLRVTRLDGAPAP</sequence>
<dbReference type="OrthoDB" id="5438043at2"/>
<dbReference type="EMBL" id="CP020370">
    <property type="protein sequence ID" value="AUB83621.1"/>
    <property type="molecule type" value="Genomic_DNA"/>
</dbReference>
<organism evidence="2 3">
    <name type="scientific">Candidatus Thiodictyon syntrophicum</name>
    <dbReference type="NCBI Taxonomy" id="1166950"/>
    <lineage>
        <taxon>Bacteria</taxon>
        <taxon>Pseudomonadati</taxon>
        <taxon>Pseudomonadota</taxon>
        <taxon>Gammaproteobacteria</taxon>
        <taxon>Chromatiales</taxon>
        <taxon>Chromatiaceae</taxon>
        <taxon>Thiodictyon</taxon>
    </lineage>
</organism>